<dbReference type="GO" id="GO:0016616">
    <property type="term" value="F:oxidoreductase activity, acting on the CH-OH group of donors, NAD or NADP as acceptor"/>
    <property type="evidence" value="ECO:0007669"/>
    <property type="project" value="InterPro"/>
</dbReference>
<dbReference type="GO" id="GO:0004553">
    <property type="term" value="F:hydrolase activity, hydrolyzing O-glycosyl compounds"/>
    <property type="evidence" value="ECO:0007669"/>
    <property type="project" value="InterPro"/>
</dbReference>
<comment type="similarity">
    <text evidence="1 10">Belongs to the glycosyl hydrolase 4 family.</text>
</comment>
<dbReference type="OrthoDB" id="9808275at2"/>
<dbReference type="InterPro" id="IPR019802">
    <property type="entry name" value="GlycHydrolase_4_CS"/>
</dbReference>
<keyword evidence="3 10" id="KW-0378">Hydrolase</keyword>
<dbReference type="GO" id="GO:0046872">
    <property type="term" value="F:metal ion binding"/>
    <property type="evidence" value="ECO:0007669"/>
    <property type="project" value="UniProtKB-KW"/>
</dbReference>
<name>A0A1H9NG18_9LACT</name>
<feature type="binding site" evidence="7">
    <location>
        <position position="96"/>
    </location>
    <ligand>
        <name>substrate</name>
    </ligand>
</feature>
<evidence type="ECO:0000256" key="7">
    <source>
        <dbReference type="PIRSR" id="PIRSR601088-2"/>
    </source>
</evidence>
<evidence type="ECO:0000256" key="2">
    <source>
        <dbReference type="ARBA" id="ARBA00022723"/>
    </source>
</evidence>
<dbReference type="Proteomes" id="UP000198556">
    <property type="component" value="Unassembled WGS sequence"/>
</dbReference>
<evidence type="ECO:0000313" key="13">
    <source>
        <dbReference type="Proteomes" id="UP000198556"/>
    </source>
</evidence>
<keyword evidence="6 10" id="KW-0326">Glycosidase</keyword>
<comment type="cofactor">
    <cofactor evidence="10">
        <name>NAD(+)</name>
        <dbReference type="ChEBI" id="CHEBI:57540"/>
    </cofactor>
    <text evidence="10">Binds 1 NAD(+) per subunit.</text>
</comment>
<dbReference type="SUPFAM" id="SSF56327">
    <property type="entry name" value="LDH C-terminal domain-like"/>
    <property type="match status" value="1"/>
</dbReference>
<dbReference type="GO" id="GO:0005975">
    <property type="term" value="P:carbohydrate metabolic process"/>
    <property type="evidence" value="ECO:0007669"/>
    <property type="project" value="InterPro"/>
</dbReference>
<evidence type="ECO:0000256" key="1">
    <source>
        <dbReference type="ARBA" id="ARBA00010141"/>
    </source>
</evidence>
<dbReference type="Pfam" id="PF11975">
    <property type="entry name" value="Glyco_hydro_4C"/>
    <property type="match status" value="1"/>
</dbReference>
<evidence type="ECO:0000256" key="3">
    <source>
        <dbReference type="ARBA" id="ARBA00022801"/>
    </source>
</evidence>
<evidence type="ECO:0000256" key="8">
    <source>
        <dbReference type="PIRSR" id="PIRSR601088-3"/>
    </source>
</evidence>
<dbReference type="AlphaFoldDB" id="A0A1H9NG18"/>
<evidence type="ECO:0000313" key="12">
    <source>
        <dbReference type="EMBL" id="SER34872.1"/>
    </source>
</evidence>
<keyword evidence="13" id="KW-1185">Reference proteome</keyword>
<dbReference type="InterPro" id="IPR022616">
    <property type="entry name" value="Glyco_hydro_4_C"/>
</dbReference>
<evidence type="ECO:0000256" key="10">
    <source>
        <dbReference type="RuleBase" id="RU361152"/>
    </source>
</evidence>
<dbReference type="RefSeq" id="WP_089747541.1">
    <property type="nucleotide sequence ID" value="NZ_FOGF01000039.1"/>
</dbReference>
<dbReference type="CDD" id="cd05296">
    <property type="entry name" value="GH4_P_beta_glucosidase"/>
    <property type="match status" value="1"/>
</dbReference>
<dbReference type="PRINTS" id="PR00732">
    <property type="entry name" value="GLHYDRLASE4"/>
</dbReference>
<dbReference type="PANTHER" id="PTHR32092:SF5">
    <property type="entry name" value="6-PHOSPHO-BETA-GLUCOSIDASE"/>
    <property type="match status" value="1"/>
</dbReference>
<dbReference type="PROSITE" id="PS01324">
    <property type="entry name" value="GLYCOSYL_HYDROL_F4"/>
    <property type="match status" value="1"/>
</dbReference>
<evidence type="ECO:0000259" key="11">
    <source>
        <dbReference type="Pfam" id="PF11975"/>
    </source>
</evidence>
<dbReference type="EMBL" id="FOGF01000039">
    <property type="protein sequence ID" value="SER34872.1"/>
    <property type="molecule type" value="Genomic_DNA"/>
</dbReference>
<feature type="site" description="Increases basicity of active site Tyr" evidence="9">
    <location>
        <position position="112"/>
    </location>
</feature>
<dbReference type="Gene3D" id="3.90.110.10">
    <property type="entry name" value="Lactate dehydrogenase/glycoside hydrolase, family 4, C-terminal"/>
    <property type="match status" value="1"/>
</dbReference>
<keyword evidence="2 8" id="KW-0479">Metal-binding</keyword>
<keyword evidence="4 10" id="KW-0520">NAD</keyword>
<evidence type="ECO:0000256" key="4">
    <source>
        <dbReference type="ARBA" id="ARBA00023027"/>
    </source>
</evidence>
<dbReference type="InterPro" id="IPR036291">
    <property type="entry name" value="NAD(P)-bd_dom_sf"/>
</dbReference>
<dbReference type="Gene3D" id="3.40.50.720">
    <property type="entry name" value="NAD(P)-binding Rossmann-like Domain"/>
    <property type="match status" value="1"/>
</dbReference>
<feature type="binding site" evidence="8">
    <location>
        <position position="202"/>
    </location>
    <ligand>
        <name>Mn(2+)</name>
        <dbReference type="ChEBI" id="CHEBI:29035"/>
    </ligand>
</feature>
<keyword evidence="5 8" id="KW-0464">Manganese</keyword>
<feature type="binding site" evidence="7">
    <location>
        <position position="150"/>
    </location>
    <ligand>
        <name>substrate</name>
    </ligand>
</feature>
<dbReference type="InterPro" id="IPR015955">
    <property type="entry name" value="Lactate_DH/Glyco_Ohase_4_C"/>
</dbReference>
<dbReference type="STRING" id="137733.SAMN05421767_1394"/>
<dbReference type="SUPFAM" id="SSF51735">
    <property type="entry name" value="NAD(P)-binding Rossmann-fold domains"/>
    <property type="match status" value="1"/>
</dbReference>
<accession>A0A1H9NG18</accession>
<reference evidence="12 13" key="1">
    <citation type="submission" date="2016-10" db="EMBL/GenBank/DDBJ databases">
        <authorList>
            <person name="de Groot N.N."/>
        </authorList>
    </citation>
    <scope>NUCLEOTIDE SEQUENCE [LARGE SCALE GENOMIC DNA]</scope>
    <source>
        <strain evidence="12 13">DSM 15827</strain>
    </source>
</reference>
<dbReference type="PANTHER" id="PTHR32092">
    <property type="entry name" value="6-PHOSPHO-BETA-GLUCOSIDASE-RELATED"/>
    <property type="match status" value="1"/>
</dbReference>
<organism evidence="12 13">
    <name type="scientific">Granulicatella balaenopterae</name>
    <dbReference type="NCBI Taxonomy" id="137733"/>
    <lineage>
        <taxon>Bacteria</taxon>
        <taxon>Bacillati</taxon>
        <taxon>Bacillota</taxon>
        <taxon>Bacilli</taxon>
        <taxon>Lactobacillales</taxon>
        <taxon>Carnobacteriaceae</taxon>
        <taxon>Granulicatella</taxon>
    </lineage>
</organism>
<evidence type="ECO:0000256" key="6">
    <source>
        <dbReference type="ARBA" id="ARBA00023295"/>
    </source>
</evidence>
<feature type="binding site" evidence="8">
    <location>
        <position position="172"/>
    </location>
    <ligand>
        <name>Mn(2+)</name>
        <dbReference type="ChEBI" id="CHEBI:29035"/>
    </ligand>
</feature>
<keyword evidence="8" id="KW-0533">Nickel</keyword>
<feature type="domain" description="Glycosyl hydrolase family 4 C-terminal" evidence="11">
    <location>
        <begin position="198"/>
        <end position="415"/>
    </location>
</feature>
<gene>
    <name evidence="12" type="ORF">SAMN05421767_1394</name>
</gene>
<keyword evidence="8" id="KW-0408">Iron</keyword>
<evidence type="ECO:0000256" key="9">
    <source>
        <dbReference type="PIRSR" id="PIRSR601088-4"/>
    </source>
</evidence>
<proteinExistence type="inferred from homology"/>
<keyword evidence="8" id="KW-0170">Cobalt</keyword>
<sequence>MKKSVKLVTIGGGSSYTPELVQGMINRSDKINISEWWFVDIEEGREKLEIVMSLAERMIKKSGLPWKIRYTLDRREALEGADFVTSQFRVGQLDARVLDESIPLSRGILGQETNGAGGIFKAFRTIQAYKEIIDDMKELCPDAWLVNFTNPAGIVTEALINQLGWKKSIGVCNIPIGQQKAAAKALSLKDNEVYTRHVGLNHFHFHQIWDINGQDRTAEVIERMYGDLREEPTETVKNIVNIDYSAKFLRSLNLLPCDYHRYYFVAPEMLEDSKKEFAKGKIRGLVVKEVEKELFELYQQPELDTKPKKLEERGGAYYSDIACEIICCMINHDNRVMTVSTANLGSIPALGYHDIGEMSCLITSAGPVPLVTPQIPKFITGNLQLMKKMELLTVEAAMTGNYEIALQAFMINPLIPHGDETEELLQELLLAHEQYLPQFAGDIERIKKECPKRVQAVKEIKAWIAKEEEKIYG</sequence>
<dbReference type="InterPro" id="IPR001088">
    <property type="entry name" value="Glyco_hydro_4"/>
</dbReference>
<evidence type="ECO:0000256" key="5">
    <source>
        <dbReference type="ARBA" id="ARBA00023211"/>
    </source>
</evidence>
<protein>
    <submittedName>
        <fullName evidence="12">6-phospho-beta-glucosidase</fullName>
    </submittedName>
</protein>
<dbReference type="Pfam" id="PF02056">
    <property type="entry name" value="Glyco_hydro_4"/>
    <property type="match status" value="1"/>
</dbReference>